<dbReference type="EMBL" id="ML978078">
    <property type="protein sequence ID" value="KAF2009499.1"/>
    <property type="molecule type" value="Genomic_DNA"/>
</dbReference>
<dbReference type="AlphaFoldDB" id="A0A6A5X9B8"/>
<evidence type="ECO:0000313" key="3">
    <source>
        <dbReference type="Proteomes" id="UP000799778"/>
    </source>
</evidence>
<accession>A0A6A5X9B8</accession>
<dbReference type="OrthoDB" id="3935253at2759"/>
<evidence type="ECO:0000313" key="2">
    <source>
        <dbReference type="EMBL" id="KAF2009499.1"/>
    </source>
</evidence>
<sequence length="389" mass="42695">MTTKTTASRSSAEQKFAQRERQEATSKNWFTRRLWPSSRSTKASDHGSVEPDASIIRPHTAPSTRTALRPLERFDNTNTLKTPLPTRPRPPLPPPPRPPRLDTGLGREVNEWLDASDNRPSPPLMGGLPYWREATPDNLMSPAHMQYAISLSHRFEAPASRRARSAASSSTQDLRSFCRRAKKVQVRMPTLLKTKSQKVTVVPNKQPDRRASVLSRPPIPAQKGSLQASSLSQGAPVLTKNGSGARRIPLYDTEAMLGPGPGHFYCPLPARIGNHRDGNLRPTQSSNGPERKADTAVGHSIPPGNTLCPSTMRNRLPSQESFGNLSDAPSYFTGPPPPSYRSRTASIVTTSSFGCIDGMRAENRNISSQRVAHQSRGVRGKIKKLVNLS</sequence>
<gene>
    <name evidence="2" type="ORF">BU24DRAFT_75964</name>
</gene>
<dbReference type="GeneID" id="54292004"/>
<dbReference type="RefSeq" id="XP_033377838.1">
    <property type="nucleotide sequence ID" value="XM_033534607.1"/>
</dbReference>
<protein>
    <submittedName>
        <fullName evidence="2">Uncharacterized protein</fullName>
    </submittedName>
</protein>
<feature type="compositionally biased region" description="Polar residues" evidence="1">
    <location>
        <begin position="224"/>
        <end position="233"/>
    </location>
</feature>
<keyword evidence="3" id="KW-1185">Reference proteome</keyword>
<feature type="region of interest" description="Disordered" evidence="1">
    <location>
        <begin position="275"/>
        <end position="343"/>
    </location>
</feature>
<feature type="compositionally biased region" description="Pro residues" evidence="1">
    <location>
        <begin position="85"/>
        <end position="98"/>
    </location>
</feature>
<reference evidence="2" key="1">
    <citation type="journal article" date="2020" name="Stud. Mycol.">
        <title>101 Dothideomycetes genomes: a test case for predicting lifestyles and emergence of pathogens.</title>
        <authorList>
            <person name="Haridas S."/>
            <person name="Albert R."/>
            <person name="Binder M."/>
            <person name="Bloem J."/>
            <person name="Labutti K."/>
            <person name="Salamov A."/>
            <person name="Andreopoulos B."/>
            <person name="Baker S."/>
            <person name="Barry K."/>
            <person name="Bills G."/>
            <person name="Bluhm B."/>
            <person name="Cannon C."/>
            <person name="Castanera R."/>
            <person name="Culley D."/>
            <person name="Daum C."/>
            <person name="Ezra D."/>
            <person name="Gonzalez J."/>
            <person name="Henrissat B."/>
            <person name="Kuo A."/>
            <person name="Liang C."/>
            <person name="Lipzen A."/>
            <person name="Lutzoni F."/>
            <person name="Magnuson J."/>
            <person name="Mondo S."/>
            <person name="Nolan M."/>
            <person name="Ohm R."/>
            <person name="Pangilinan J."/>
            <person name="Park H.-J."/>
            <person name="Ramirez L."/>
            <person name="Alfaro M."/>
            <person name="Sun H."/>
            <person name="Tritt A."/>
            <person name="Yoshinaga Y."/>
            <person name="Zwiers L.-H."/>
            <person name="Turgeon B."/>
            <person name="Goodwin S."/>
            <person name="Spatafora J."/>
            <person name="Crous P."/>
            <person name="Grigoriev I."/>
        </authorList>
    </citation>
    <scope>NUCLEOTIDE SEQUENCE</scope>
    <source>
        <strain evidence="2">CBS 175.79</strain>
    </source>
</reference>
<feature type="compositionally biased region" description="Polar residues" evidence="1">
    <location>
        <begin position="1"/>
        <end position="13"/>
    </location>
</feature>
<feature type="compositionally biased region" description="Polar residues" evidence="1">
    <location>
        <begin position="307"/>
        <end position="324"/>
    </location>
</feature>
<proteinExistence type="predicted"/>
<feature type="region of interest" description="Disordered" evidence="1">
    <location>
        <begin position="1"/>
        <end position="105"/>
    </location>
</feature>
<feature type="region of interest" description="Disordered" evidence="1">
    <location>
        <begin position="197"/>
        <end position="240"/>
    </location>
</feature>
<name>A0A6A5X9B8_9PLEO</name>
<evidence type="ECO:0000256" key="1">
    <source>
        <dbReference type="SAM" id="MobiDB-lite"/>
    </source>
</evidence>
<organism evidence="2 3">
    <name type="scientific">Aaosphaeria arxii CBS 175.79</name>
    <dbReference type="NCBI Taxonomy" id="1450172"/>
    <lineage>
        <taxon>Eukaryota</taxon>
        <taxon>Fungi</taxon>
        <taxon>Dikarya</taxon>
        <taxon>Ascomycota</taxon>
        <taxon>Pezizomycotina</taxon>
        <taxon>Dothideomycetes</taxon>
        <taxon>Pleosporomycetidae</taxon>
        <taxon>Pleosporales</taxon>
        <taxon>Pleosporales incertae sedis</taxon>
        <taxon>Aaosphaeria</taxon>
    </lineage>
</organism>
<dbReference type="Proteomes" id="UP000799778">
    <property type="component" value="Unassembled WGS sequence"/>
</dbReference>